<gene>
    <name evidence="2" type="ORF">SLS62_004587</name>
</gene>
<dbReference type="AlphaFoldDB" id="A0AAN9YT17"/>
<accession>A0AAN9YT17</accession>
<evidence type="ECO:0000313" key="3">
    <source>
        <dbReference type="Proteomes" id="UP001320420"/>
    </source>
</evidence>
<organism evidence="2 3">
    <name type="scientific">Diatrype stigma</name>
    <dbReference type="NCBI Taxonomy" id="117547"/>
    <lineage>
        <taxon>Eukaryota</taxon>
        <taxon>Fungi</taxon>
        <taxon>Dikarya</taxon>
        <taxon>Ascomycota</taxon>
        <taxon>Pezizomycotina</taxon>
        <taxon>Sordariomycetes</taxon>
        <taxon>Xylariomycetidae</taxon>
        <taxon>Xylariales</taxon>
        <taxon>Diatrypaceae</taxon>
        <taxon>Diatrype</taxon>
    </lineage>
</organism>
<dbReference type="PANTHER" id="PTHR33112">
    <property type="entry name" value="DOMAIN PROTEIN, PUTATIVE-RELATED"/>
    <property type="match status" value="1"/>
</dbReference>
<dbReference type="PANTHER" id="PTHR33112:SF1">
    <property type="entry name" value="HETEROKARYON INCOMPATIBILITY DOMAIN-CONTAINING PROTEIN"/>
    <property type="match status" value="1"/>
</dbReference>
<dbReference type="Pfam" id="PF06985">
    <property type="entry name" value="HET"/>
    <property type="match status" value="1"/>
</dbReference>
<dbReference type="Proteomes" id="UP001320420">
    <property type="component" value="Unassembled WGS sequence"/>
</dbReference>
<evidence type="ECO:0000313" key="2">
    <source>
        <dbReference type="EMBL" id="KAK7753512.1"/>
    </source>
</evidence>
<dbReference type="EMBL" id="JAKJXP020000028">
    <property type="protein sequence ID" value="KAK7753512.1"/>
    <property type="molecule type" value="Genomic_DNA"/>
</dbReference>
<feature type="domain" description="Heterokaryon incompatibility" evidence="1">
    <location>
        <begin position="191"/>
        <end position="345"/>
    </location>
</feature>
<dbReference type="InterPro" id="IPR010730">
    <property type="entry name" value="HET"/>
</dbReference>
<protein>
    <recommendedName>
        <fullName evidence="1">Heterokaryon incompatibility domain-containing protein</fullName>
    </recommendedName>
</protein>
<evidence type="ECO:0000259" key="1">
    <source>
        <dbReference type="Pfam" id="PF06985"/>
    </source>
</evidence>
<reference evidence="2 3" key="1">
    <citation type="submission" date="2024-02" db="EMBL/GenBank/DDBJ databases">
        <title>De novo assembly and annotation of 12 fungi associated with fruit tree decline syndrome in Ontario, Canada.</title>
        <authorList>
            <person name="Sulman M."/>
            <person name="Ellouze W."/>
            <person name="Ilyukhin E."/>
        </authorList>
    </citation>
    <scope>NUCLEOTIDE SEQUENCE [LARGE SCALE GENOMIC DNA]</scope>
    <source>
        <strain evidence="2 3">M11/M66-122</strain>
    </source>
</reference>
<comment type="caution">
    <text evidence="2">The sequence shown here is derived from an EMBL/GenBank/DDBJ whole genome shotgun (WGS) entry which is preliminary data.</text>
</comment>
<keyword evidence="3" id="KW-1185">Reference proteome</keyword>
<proteinExistence type="predicted"/>
<sequence>MNTQAPWLPVAKMQGLCAGCALCELFAATILPNTYDSMPTGGPWHLRALCLKHAFIQNQDSHYFEAIPRVALYAGSSERDFFKFADSDRAREKGLLFAARTTDLQNYASIARSQEVPTTQLIPPKYSPDLVRHWVELSNSINDESSDADEDDQSQNIEKRPVKDLVVPATSIKAIDCETLEIVDCTTEAEYIALSYVWRLANDDLVPLRQCVGEVLNTPPAGKSLPLLIPRVVHNAMAVVMDLGYRYLWVDQYCIDQSASREEIIENISKMDLIYSLAQWTIVAASSRGALPGVGTTPRVAQEVLDLGGLTGNTENAITCFTTSPGVEKCILDSVWYTRGWCFQEATLSPRRLYFTDHEMYFDAENMWVSDSYPEPDFMQSHILCSIIHGELSLGVRSWEGLLEDRDIKNEYELDDPRGAFWVELEIFLGLMKEYLEKEMTFDGDVINGFTGVMKVFARQDPNFQTLQGLPVFGLSNHLQLKPIELRSTVKKTGGSESCHTLQQEDFEDFRKAVFVNVLNWHHEPAASKRATRRDGFPSWSWAGWKGMPSWEYMPKNIYSNSTEMGEVRFNVQAIESVSGKIIDFDEAPAYFSKETDDPMFLIGEAMEIPRCRLMESQAWNELLEKSKVARLHQDASSIYRRCMWLSNKVKQTSWASRKGQPVSREAKIEKLRTLSKIFRPSRLAKCFAHNTWRDYWCLLDSPEVFGSLLPENEKEEIARRLDDGRWSYLLISEVPGRANLLIVSWETASDGAPRVYNDNELRTGSRVGVVQILNHSEAERVFSDDNLDLPTVHFRLG</sequence>
<name>A0AAN9YT17_9PEZI</name>